<dbReference type="InterPro" id="IPR006205">
    <property type="entry name" value="Mev_gal_kin"/>
</dbReference>
<dbReference type="PANTHER" id="PTHR43290:SF2">
    <property type="entry name" value="MEVALONATE KINASE"/>
    <property type="match status" value="1"/>
</dbReference>
<gene>
    <name evidence="17" type="primary">erg12</name>
    <name evidence="17" type="ORF">SOMG_03382</name>
</gene>
<dbReference type="GO" id="GO:0005524">
    <property type="term" value="F:ATP binding"/>
    <property type="evidence" value="ECO:0007669"/>
    <property type="project" value="UniProtKB-KW"/>
</dbReference>
<keyword evidence="14" id="KW-0756">Sterol biosynthesis</keyword>
<keyword evidence="8 14" id="KW-0418">Kinase</keyword>
<comment type="similarity">
    <text evidence="2 14">Belongs to the GHMP kinase family. Mevalonate kinase subfamily.</text>
</comment>
<organism evidence="17 18">
    <name type="scientific">Schizosaccharomyces osmophilus</name>
    <dbReference type="NCBI Taxonomy" id="2545709"/>
    <lineage>
        <taxon>Eukaryota</taxon>
        <taxon>Fungi</taxon>
        <taxon>Dikarya</taxon>
        <taxon>Ascomycota</taxon>
        <taxon>Taphrinomycotina</taxon>
        <taxon>Schizosaccharomycetes</taxon>
        <taxon>Schizosaccharomycetales</taxon>
        <taxon>Schizosaccharomycetaceae</taxon>
        <taxon>Schizosaccharomyces</taxon>
    </lineage>
</organism>
<comment type="subcellular location">
    <subcellularLocation>
        <location evidence="1 14">Cytoplasm</location>
    </subcellularLocation>
</comment>
<feature type="transmembrane region" description="Helical" evidence="15">
    <location>
        <begin position="135"/>
        <end position="160"/>
    </location>
</feature>
<dbReference type="EC" id="2.7.1.36" evidence="3 14"/>
<dbReference type="SUPFAM" id="SSF55060">
    <property type="entry name" value="GHMP Kinase, C-terminal domain"/>
    <property type="match status" value="1"/>
</dbReference>
<dbReference type="Gene3D" id="3.30.70.890">
    <property type="entry name" value="GHMP kinase, C-terminal domain"/>
    <property type="match status" value="1"/>
</dbReference>
<feature type="domain" description="GHMP kinase N-terminal" evidence="16">
    <location>
        <begin position="117"/>
        <end position="205"/>
    </location>
</feature>
<dbReference type="PRINTS" id="PR00959">
    <property type="entry name" value="MEVGALKINASE"/>
</dbReference>
<evidence type="ECO:0000256" key="3">
    <source>
        <dbReference type="ARBA" id="ARBA00012103"/>
    </source>
</evidence>
<evidence type="ECO:0000256" key="14">
    <source>
        <dbReference type="RuleBase" id="RU363087"/>
    </source>
</evidence>
<dbReference type="InterPro" id="IPR020568">
    <property type="entry name" value="Ribosomal_Su5_D2-typ_SF"/>
</dbReference>
<evidence type="ECO:0000256" key="4">
    <source>
        <dbReference type="ARBA" id="ARBA00022490"/>
    </source>
</evidence>
<keyword evidence="15" id="KW-1133">Transmembrane helix</keyword>
<evidence type="ECO:0000256" key="9">
    <source>
        <dbReference type="ARBA" id="ARBA00022840"/>
    </source>
</evidence>
<keyword evidence="14" id="KW-0752">Steroid biosynthesis</keyword>
<evidence type="ECO:0000259" key="16">
    <source>
        <dbReference type="Pfam" id="PF00288"/>
    </source>
</evidence>
<dbReference type="Gene3D" id="3.30.230.10">
    <property type="match status" value="1"/>
</dbReference>
<dbReference type="PROSITE" id="PS00627">
    <property type="entry name" value="GHMP_KINASES_ATP"/>
    <property type="match status" value="1"/>
</dbReference>
<dbReference type="Pfam" id="PF00288">
    <property type="entry name" value="GHMP_kinases_N"/>
    <property type="match status" value="1"/>
</dbReference>
<evidence type="ECO:0000313" key="18">
    <source>
        <dbReference type="Proteomes" id="UP001212411"/>
    </source>
</evidence>
<keyword evidence="7 14" id="KW-0547">Nucleotide-binding</keyword>
<evidence type="ECO:0000256" key="11">
    <source>
        <dbReference type="ARBA" id="ARBA00023098"/>
    </source>
</evidence>
<dbReference type="PANTHER" id="PTHR43290">
    <property type="entry name" value="MEVALONATE KINASE"/>
    <property type="match status" value="1"/>
</dbReference>
<evidence type="ECO:0000256" key="1">
    <source>
        <dbReference type="ARBA" id="ARBA00004496"/>
    </source>
</evidence>
<keyword evidence="15" id="KW-0472">Membrane</keyword>
<dbReference type="Proteomes" id="UP001212411">
    <property type="component" value="Chromosome 2"/>
</dbReference>
<dbReference type="GO" id="GO:0006696">
    <property type="term" value="P:ergosterol biosynthetic process"/>
    <property type="evidence" value="ECO:0007669"/>
    <property type="project" value="TreeGrafter"/>
</dbReference>
<dbReference type="InterPro" id="IPR036554">
    <property type="entry name" value="GHMP_kinase_C_sf"/>
</dbReference>
<accession>A0AAE9WF66</accession>
<dbReference type="GO" id="GO:0019287">
    <property type="term" value="P:isopentenyl diphosphate biosynthetic process, mevalonate pathway"/>
    <property type="evidence" value="ECO:0007669"/>
    <property type="project" value="TreeGrafter"/>
</dbReference>
<keyword evidence="10" id="KW-0460">Magnesium</keyword>
<evidence type="ECO:0000256" key="10">
    <source>
        <dbReference type="ARBA" id="ARBA00022842"/>
    </source>
</evidence>
<dbReference type="GO" id="GO:0005829">
    <property type="term" value="C:cytosol"/>
    <property type="evidence" value="ECO:0007669"/>
    <property type="project" value="TreeGrafter"/>
</dbReference>
<reference evidence="17 18" key="1">
    <citation type="journal article" date="2023" name="G3 (Bethesda)">
        <title>A high-quality reference genome for the fission yeast Schizosaccharomyces osmophilus.</title>
        <authorList>
            <person name="Jia G.S."/>
            <person name="Zhang W.C."/>
            <person name="Liang Y."/>
            <person name="Liu X.H."/>
            <person name="Rhind N."/>
            <person name="Pidoux A."/>
            <person name="Brysch-Herzberg M."/>
            <person name="Du L.L."/>
        </authorList>
    </citation>
    <scope>NUCLEOTIDE SEQUENCE [LARGE SCALE GENOMIC DNA]</scope>
    <source>
        <strain evidence="17 18">CBS 15793</strain>
    </source>
</reference>
<keyword evidence="9 14" id="KW-0067">ATP-binding</keyword>
<keyword evidence="5 14" id="KW-0444">Lipid biosynthesis</keyword>
<comment type="pathway">
    <text evidence="13 14">Isoprenoid biosynthesis; isopentenyl diphosphate biosynthesis via mevalonate pathway; isopentenyl diphosphate from (R)-mevalonate: step 1/3.</text>
</comment>
<keyword evidence="18" id="KW-1185">Reference proteome</keyword>
<comment type="function">
    <text evidence="14">Mevalonate kinase; part of the second module of ergosterol biosynthesis pathway that includes the middle steps of the pathway. The second module is carried out in the vacuole and involves the formation of farnesyl diphosphate, which is also an important intermediate in the biosynthesis of ubiquinone, dolichol, heme and prenylated proteins.</text>
</comment>
<dbReference type="AlphaFoldDB" id="A0AAE9WF66"/>
<keyword evidence="14" id="KW-1207">Sterol metabolism</keyword>
<comment type="catalytic activity">
    <reaction evidence="12">
        <text>(R)-mevalonate + ATP = (R)-5-phosphomevalonate + ADP + H(+)</text>
        <dbReference type="Rhea" id="RHEA:17065"/>
        <dbReference type="ChEBI" id="CHEBI:15378"/>
        <dbReference type="ChEBI" id="CHEBI:30616"/>
        <dbReference type="ChEBI" id="CHEBI:36464"/>
        <dbReference type="ChEBI" id="CHEBI:58146"/>
        <dbReference type="ChEBI" id="CHEBI:456216"/>
        <dbReference type="EC" id="2.7.1.36"/>
    </reaction>
    <physiologicalReaction direction="left-to-right" evidence="12">
        <dbReference type="Rhea" id="RHEA:17066"/>
    </physiologicalReaction>
</comment>
<keyword evidence="6 14" id="KW-0808">Transferase</keyword>
<dbReference type="EMBL" id="CP115612">
    <property type="protein sequence ID" value="WBW74151.1"/>
    <property type="molecule type" value="Genomic_DNA"/>
</dbReference>
<keyword evidence="4 14" id="KW-0963">Cytoplasm</keyword>
<dbReference type="KEGG" id="som:SOMG_03382"/>
<dbReference type="RefSeq" id="XP_056038394.1">
    <property type="nucleotide sequence ID" value="XM_056182172.1"/>
</dbReference>
<evidence type="ECO:0000256" key="6">
    <source>
        <dbReference type="ARBA" id="ARBA00022679"/>
    </source>
</evidence>
<evidence type="ECO:0000256" key="5">
    <source>
        <dbReference type="ARBA" id="ARBA00022516"/>
    </source>
</evidence>
<dbReference type="GeneID" id="80876861"/>
<proteinExistence type="inferred from homology"/>
<evidence type="ECO:0000313" key="17">
    <source>
        <dbReference type="EMBL" id="WBW74151.1"/>
    </source>
</evidence>
<dbReference type="InterPro" id="IPR006204">
    <property type="entry name" value="GHMP_kinase_N_dom"/>
</dbReference>
<keyword evidence="15" id="KW-0812">Transmembrane</keyword>
<name>A0AAE9WF66_9SCHI</name>
<evidence type="ECO:0000256" key="12">
    <source>
        <dbReference type="ARBA" id="ARBA00029310"/>
    </source>
</evidence>
<keyword evidence="11 14" id="KW-0443">Lipid metabolism</keyword>
<sequence length="406" mass="44402">MQRSFIVSSPGKTILFGEHAVVYGATAVAASISLRTYCRIEPSEKPEITIKMRDIETSRSWSLESLPWDAVSAKDIFHPPNTLDVEIVTALEKLLTNEKKNPLAFLSMLCILYLYLQIGFHTQGCIITINSEVPLGAGLGSSATVSVGVATCLLLFFGYIQPPKEGEGWSRQESLALIEGWSFIGECCIQGSPSGIDNAAATHGGLIAFRKSTAKTTAMKQFLKLENPLSVLITDTKQPKSTKELIQRVYRLREESPLVIDSIFQTIDGISRSAIRALETETNVRRLRKTLGELIFINQKMLEALNVSHVTIDRVINATKVIGPTKLTGAGGGGCTVTLRNTDCSNEMFENAITELSALKNSVYDSQLGGPGVAVVTDSAPDFDAFVNLLETKKYNLLNNLRQTYF</sequence>
<feature type="transmembrane region" description="Helical" evidence="15">
    <location>
        <begin position="103"/>
        <end position="129"/>
    </location>
</feature>
<keyword evidence="14" id="KW-0753">Steroid metabolism</keyword>
<dbReference type="NCBIfam" id="TIGR00549">
    <property type="entry name" value="mevalon_kin"/>
    <property type="match status" value="1"/>
</dbReference>
<dbReference type="SUPFAM" id="SSF54211">
    <property type="entry name" value="Ribosomal protein S5 domain 2-like"/>
    <property type="match status" value="1"/>
</dbReference>
<evidence type="ECO:0000256" key="2">
    <source>
        <dbReference type="ARBA" id="ARBA00006495"/>
    </source>
</evidence>
<dbReference type="GO" id="GO:0004496">
    <property type="term" value="F:mevalonate kinase activity"/>
    <property type="evidence" value="ECO:0007669"/>
    <property type="project" value="UniProtKB-EC"/>
</dbReference>
<dbReference type="InterPro" id="IPR006203">
    <property type="entry name" value="GHMP_knse_ATP-bd_CS"/>
</dbReference>
<evidence type="ECO:0000256" key="7">
    <source>
        <dbReference type="ARBA" id="ARBA00022741"/>
    </source>
</evidence>
<evidence type="ECO:0000256" key="13">
    <source>
        <dbReference type="ARBA" id="ARBA00029438"/>
    </source>
</evidence>
<evidence type="ECO:0000256" key="8">
    <source>
        <dbReference type="ARBA" id="ARBA00022777"/>
    </source>
</evidence>
<protein>
    <recommendedName>
        <fullName evidence="3 14">Mevalonate kinase</fullName>
        <shortName evidence="14">MK</shortName>
        <ecNumber evidence="3 14">2.7.1.36</ecNumber>
    </recommendedName>
</protein>
<evidence type="ECO:0000256" key="15">
    <source>
        <dbReference type="SAM" id="Phobius"/>
    </source>
</evidence>
<dbReference type="InterPro" id="IPR014721">
    <property type="entry name" value="Ribsml_uS5_D2-typ_fold_subgr"/>
</dbReference>